<dbReference type="RefSeq" id="WP_108114786.1">
    <property type="nucleotide sequence ID" value="NZ_QBKT01000004.1"/>
</dbReference>
<feature type="transmembrane region" description="Helical" evidence="1">
    <location>
        <begin position="89"/>
        <end position="108"/>
    </location>
</feature>
<keyword evidence="1" id="KW-0472">Membrane</keyword>
<feature type="transmembrane region" description="Helical" evidence="1">
    <location>
        <begin position="27"/>
        <end position="44"/>
    </location>
</feature>
<dbReference type="AlphaFoldDB" id="A0A2T6BZS0"/>
<reference evidence="2 3" key="1">
    <citation type="submission" date="2018-04" db="EMBL/GenBank/DDBJ databases">
        <title>Genomic Encyclopedia of Archaeal and Bacterial Type Strains, Phase II (KMG-II): from individual species to whole genera.</title>
        <authorList>
            <person name="Goeker M."/>
        </authorList>
    </citation>
    <scope>NUCLEOTIDE SEQUENCE [LARGE SCALE GENOMIC DNA]</scope>
    <source>
        <strain evidence="2 3">DSM 25731</strain>
    </source>
</reference>
<proteinExistence type="predicted"/>
<evidence type="ECO:0000256" key="1">
    <source>
        <dbReference type="SAM" id="Phobius"/>
    </source>
</evidence>
<keyword evidence="3" id="KW-1185">Reference proteome</keyword>
<keyword evidence="1" id="KW-1133">Transmembrane helix</keyword>
<dbReference type="EMBL" id="QBKT01000004">
    <property type="protein sequence ID" value="PTX61560.1"/>
    <property type="molecule type" value="Genomic_DNA"/>
</dbReference>
<gene>
    <name evidence="2" type="ORF">C8N46_104203</name>
</gene>
<organism evidence="2 3">
    <name type="scientific">Kordia periserrulae</name>
    <dbReference type="NCBI Taxonomy" id="701523"/>
    <lineage>
        <taxon>Bacteria</taxon>
        <taxon>Pseudomonadati</taxon>
        <taxon>Bacteroidota</taxon>
        <taxon>Flavobacteriia</taxon>
        <taxon>Flavobacteriales</taxon>
        <taxon>Flavobacteriaceae</taxon>
        <taxon>Kordia</taxon>
    </lineage>
</organism>
<keyword evidence="1" id="KW-0812">Transmembrane</keyword>
<feature type="transmembrane region" description="Helical" evidence="1">
    <location>
        <begin position="51"/>
        <end position="69"/>
    </location>
</feature>
<comment type="caution">
    <text evidence="2">The sequence shown here is derived from an EMBL/GenBank/DDBJ whole genome shotgun (WGS) entry which is preliminary data.</text>
</comment>
<name>A0A2T6BZS0_9FLAO</name>
<accession>A0A2T6BZS0</accession>
<protein>
    <submittedName>
        <fullName evidence="2">Uncharacterized protein</fullName>
    </submittedName>
</protein>
<evidence type="ECO:0000313" key="3">
    <source>
        <dbReference type="Proteomes" id="UP000244090"/>
    </source>
</evidence>
<sequence length="145" mass="16422">MKIHWTLISLCIGICSGVAVQLTFESWKIALPAGILSFLIALYFDPKRRYFRAFSMIIAIIAGLNKFFFEIKGTLFGIDFKVGSGEISWVVTFGLILLAGFCLFLDYFERNGKLKGTFLDFTINKNVVKNVKGENIQVHQNINKK</sequence>
<evidence type="ECO:0000313" key="2">
    <source>
        <dbReference type="EMBL" id="PTX61560.1"/>
    </source>
</evidence>
<dbReference type="Proteomes" id="UP000244090">
    <property type="component" value="Unassembled WGS sequence"/>
</dbReference>